<name>A0A8J3IP17_9CHLR</name>
<dbReference type="PANTHER" id="PTHR48079:SF6">
    <property type="entry name" value="NAD(P)-BINDING DOMAIN-CONTAINING PROTEIN-RELATED"/>
    <property type="match status" value="1"/>
</dbReference>
<dbReference type="Proteomes" id="UP000597444">
    <property type="component" value="Unassembled WGS sequence"/>
</dbReference>
<dbReference type="RefSeq" id="WP_220203654.1">
    <property type="nucleotide sequence ID" value="NZ_BNJK01000001.1"/>
</dbReference>
<evidence type="ECO:0000259" key="1">
    <source>
        <dbReference type="Pfam" id="PF01370"/>
    </source>
</evidence>
<dbReference type="InterPro" id="IPR051783">
    <property type="entry name" value="NAD(P)-dependent_oxidoreduct"/>
</dbReference>
<gene>
    <name evidence="2" type="ORF">KSF_028890</name>
</gene>
<comment type="caution">
    <text evidence="2">The sequence shown here is derived from an EMBL/GenBank/DDBJ whole genome shotgun (WGS) entry which is preliminary data.</text>
</comment>
<evidence type="ECO:0000313" key="2">
    <source>
        <dbReference type="EMBL" id="GHO92841.1"/>
    </source>
</evidence>
<dbReference type="EMBL" id="BNJK01000001">
    <property type="protein sequence ID" value="GHO92841.1"/>
    <property type="molecule type" value="Genomic_DNA"/>
</dbReference>
<dbReference type="InterPro" id="IPR036291">
    <property type="entry name" value="NAD(P)-bd_dom_sf"/>
</dbReference>
<dbReference type="Pfam" id="PF01370">
    <property type="entry name" value="Epimerase"/>
    <property type="match status" value="1"/>
</dbReference>
<evidence type="ECO:0000313" key="3">
    <source>
        <dbReference type="Proteomes" id="UP000597444"/>
    </source>
</evidence>
<dbReference type="InterPro" id="IPR001509">
    <property type="entry name" value="Epimerase_deHydtase"/>
</dbReference>
<keyword evidence="3" id="KW-1185">Reference proteome</keyword>
<sequence>MTVLVTGGGGFLGGHLVDVLLERGEAVRILARPDEDVTRLIQAGVEVCRGDLANRASLEAAVDGIDRVLHCAARTGPWGDEIEYRKANVFGPRTLLEVAMTAGVRRFVHVSSITVHGVDIDGSADEITPLRGGSDPYSKTKVAGEYALQQMIEDMNAPVTIVRPGLIYGPRDTNSFGRFARLIEQGKMPIIGSGHNHLPLIYVKDVVQGILLASEVGQAIGRAYLLVNDEPVTQLDYFTAIAKELGVAPPRLHIPYHLALTLGASAELLGHLAHMQQPPPLMRFGLQQIGGENRFIISRARTELGFSPQVNLTEGVRQSVAWYRM</sequence>
<dbReference type="PANTHER" id="PTHR48079">
    <property type="entry name" value="PROTEIN YEEZ"/>
    <property type="match status" value="1"/>
</dbReference>
<reference evidence="2" key="1">
    <citation type="submission" date="2020-10" db="EMBL/GenBank/DDBJ databases">
        <title>Taxonomic study of unclassified bacteria belonging to the class Ktedonobacteria.</title>
        <authorList>
            <person name="Yabe S."/>
            <person name="Wang C.M."/>
            <person name="Zheng Y."/>
            <person name="Sakai Y."/>
            <person name="Cavaletti L."/>
            <person name="Monciardini P."/>
            <person name="Donadio S."/>
        </authorList>
    </citation>
    <scope>NUCLEOTIDE SEQUENCE</scope>
    <source>
        <strain evidence="2">ID150040</strain>
    </source>
</reference>
<dbReference type="GO" id="GO:0004029">
    <property type="term" value="F:aldehyde dehydrogenase (NAD+) activity"/>
    <property type="evidence" value="ECO:0007669"/>
    <property type="project" value="TreeGrafter"/>
</dbReference>
<organism evidence="2 3">
    <name type="scientific">Reticulibacter mediterranei</name>
    <dbReference type="NCBI Taxonomy" id="2778369"/>
    <lineage>
        <taxon>Bacteria</taxon>
        <taxon>Bacillati</taxon>
        <taxon>Chloroflexota</taxon>
        <taxon>Ktedonobacteria</taxon>
        <taxon>Ktedonobacterales</taxon>
        <taxon>Reticulibacteraceae</taxon>
        <taxon>Reticulibacter</taxon>
    </lineage>
</organism>
<dbReference type="SUPFAM" id="SSF51735">
    <property type="entry name" value="NAD(P)-binding Rossmann-fold domains"/>
    <property type="match status" value="1"/>
</dbReference>
<dbReference type="Gene3D" id="3.40.50.720">
    <property type="entry name" value="NAD(P)-binding Rossmann-like Domain"/>
    <property type="match status" value="1"/>
</dbReference>
<dbReference type="GO" id="GO:0005737">
    <property type="term" value="C:cytoplasm"/>
    <property type="evidence" value="ECO:0007669"/>
    <property type="project" value="TreeGrafter"/>
</dbReference>
<protein>
    <submittedName>
        <fullName evidence="2">Oxidoreductase</fullName>
    </submittedName>
</protein>
<feature type="domain" description="NAD-dependent epimerase/dehydratase" evidence="1">
    <location>
        <begin position="3"/>
        <end position="218"/>
    </location>
</feature>
<dbReference type="AlphaFoldDB" id="A0A8J3IP17"/>
<proteinExistence type="predicted"/>
<accession>A0A8J3IP17</accession>